<evidence type="ECO:0000313" key="2">
    <source>
        <dbReference type="Proteomes" id="UP000814140"/>
    </source>
</evidence>
<accession>A0ACB8TCI1</accession>
<dbReference type="EMBL" id="MU277193">
    <property type="protein sequence ID" value="KAI0066335.1"/>
    <property type="molecule type" value="Genomic_DNA"/>
</dbReference>
<organism evidence="1 2">
    <name type="scientific">Artomyces pyxidatus</name>
    <dbReference type="NCBI Taxonomy" id="48021"/>
    <lineage>
        <taxon>Eukaryota</taxon>
        <taxon>Fungi</taxon>
        <taxon>Dikarya</taxon>
        <taxon>Basidiomycota</taxon>
        <taxon>Agaricomycotina</taxon>
        <taxon>Agaricomycetes</taxon>
        <taxon>Russulales</taxon>
        <taxon>Auriscalpiaceae</taxon>
        <taxon>Artomyces</taxon>
    </lineage>
</organism>
<sequence length="440" mass="49848">MRSRLRNTVPVSRAPSSYISFNATRPSTPSRFPDVPSDPRGSASCSISHSYPHSRSIATASPAVLPHPQRSLVACPYQVGSELTLQFTPEASVASFPLRVRVIKAFTPYTVSQTLVVESHHHSLPRQFTIKFADPRFSAPDLHAKGYQSPWSTTHDADFDIGLRNVKNGSIPNFWKRLGGVQQPWTKRPFVEDDDLREGWIQEMDHWDGVFDVFHRELQTYRVLRPLQGADIPMVYGVCTLAIAGAQPGSLIERVNGICMEYIDGTSMDRLHIGVEISEADALRVSPRILDALRRIRQLRVLHRDIAARNIILRRDTLSPVWIDFGSAATQPPEETRESWTQIVGEVNEVGLARRILWRAGWHNPSPPLTALQTCLPDYGYGLVNHTIEEVRPDWRAEHYEPIEDISPETLPSGRPPRWKPLKWRVKEGVKMDTDDLWRG</sequence>
<keyword evidence="2" id="KW-1185">Reference proteome</keyword>
<name>A0ACB8TCI1_9AGAM</name>
<proteinExistence type="predicted"/>
<protein>
    <submittedName>
        <fullName evidence="1">Uncharacterized protein</fullName>
    </submittedName>
</protein>
<reference evidence="1" key="1">
    <citation type="submission" date="2021-03" db="EMBL/GenBank/DDBJ databases">
        <authorList>
            <consortium name="DOE Joint Genome Institute"/>
            <person name="Ahrendt S."/>
            <person name="Looney B.P."/>
            <person name="Miyauchi S."/>
            <person name="Morin E."/>
            <person name="Drula E."/>
            <person name="Courty P.E."/>
            <person name="Chicoki N."/>
            <person name="Fauchery L."/>
            <person name="Kohler A."/>
            <person name="Kuo A."/>
            <person name="Labutti K."/>
            <person name="Pangilinan J."/>
            <person name="Lipzen A."/>
            <person name="Riley R."/>
            <person name="Andreopoulos W."/>
            <person name="He G."/>
            <person name="Johnson J."/>
            <person name="Barry K.W."/>
            <person name="Grigoriev I.V."/>
            <person name="Nagy L."/>
            <person name="Hibbett D."/>
            <person name="Henrissat B."/>
            <person name="Matheny P.B."/>
            <person name="Labbe J."/>
            <person name="Martin F."/>
        </authorList>
    </citation>
    <scope>NUCLEOTIDE SEQUENCE</scope>
    <source>
        <strain evidence="1">HHB10654</strain>
    </source>
</reference>
<comment type="caution">
    <text evidence="1">The sequence shown here is derived from an EMBL/GenBank/DDBJ whole genome shotgun (WGS) entry which is preliminary data.</text>
</comment>
<evidence type="ECO:0000313" key="1">
    <source>
        <dbReference type="EMBL" id="KAI0066335.1"/>
    </source>
</evidence>
<reference evidence="1" key="2">
    <citation type="journal article" date="2022" name="New Phytol.">
        <title>Evolutionary transition to the ectomycorrhizal habit in the genomes of a hyperdiverse lineage of mushroom-forming fungi.</title>
        <authorList>
            <person name="Looney B."/>
            <person name="Miyauchi S."/>
            <person name="Morin E."/>
            <person name="Drula E."/>
            <person name="Courty P.E."/>
            <person name="Kohler A."/>
            <person name="Kuo A."/>
            <person name="LaButti K."/>
            <person name="Pangilinan J."/>
            <person name="Lipzen A."/>
            <person name="Riley R."/>
            <person name="Andreopoulos W."/>
            <person name="He G."/>
            <person name="Johnson J."/>
            <person name="Nolan M."/>
            <person name="Tritt A."/>
            <person name="Barry K.W."/>
            <person name="Grigoriev I.V."/>
            <person name="Nagy L.G."/>
            <person name="Hibbett D."/>
            <person name="Henrissat B."/>
            <person name="Matheny P.B."/>
            <person name="Labbe J."/>
            <person name="Martin F.M."/>
        </authorList>
    </citation>
    <scope>NUCLEOTIDE SEQUENCE</scope>
    <source>
        <strain evidence="1">HHB10654</strain>
    </source>
</reference>
<gene>
    <name evidence="1" type="ORF">BV25DRAFT_1821252</name>
</gene>
<dbReference type="Proteomes" id="UP000814140">
    <property type="component" value="Unassembled WGS sequence"/>
</dbReference>